<name>A0A9D5ABT8_PEA</name>
<sequence length="209" mass="23300">MPSSPLSRESVNIQPQNTIRNGTSNNTVANSMSALSSPLTSAAKNDGTVALVKSGSEIVKTTPADEYCQQALLSLIEKFKHACREHLHCLAARCSVAPARILSDFFIDEGVPAAVRVESLQCYAFLCSLSQDKWQTELLANFLLFLFHWLVMIRLLEALNDRDAHFTDQSSMSGMVNPSFRDTWTDEYGINRHFNPNQRVGTLEDQFLS</sequence>
<dbReference type="Proteomes" id="UP001058974">
    <property type="component" value="Chromosome 5"/>
</dbReference>
<gene>
    <name evidence="2" type="ORF">KIW84_050246</name>
</gene>
<feature type="region of interest" description="Disordered" evidence="1">
    <location>
        <begin position="1"/>
        <end position="25"/>
    </location>
</feature>
<accession>A0A9D5ABT8</accession>
<dbReference type="AlphaFoldDB" id="A0A9D5ABT8"/>
<evidence type="ECO:0000256" key="1">
    <source>
        <dbReference type="SAM" id="MobiDB-lite"/>
    </source>
</evidence>
<evidence type="ECO:0000313" key="2">
    <source>
        <dbReference type="EMBL" id="KAI5402564.1"/>
    </source>
</evidence>
<proteinExistence type="predicted"/>
<organism evidence="2 3">
    <name type="scientific">Pisum sativum</name>
    <name type="common">Garden pea</name>
    <name type="synonym">Lathyrus oleraceus</name>
    <dbReference type="NCBI Taxonomy" id="3888"/>
    <lineage>
        <taxon>Eukaryota</taxon>
        <taxon>Viridiplantae</taxon>
        <taxon>Streptophyta</taxon>
        <taxon>Embryophyta</taxon>
        <taxon>Tracheophyta</taxon>
        <taxon>Spermatophyta</taxon>
        <taxon>Magnoliopsida</taxon>
        <taxon>eudicotyledons</taxon>
        <taxon>Gunneridae</taxon>
        <taxon>Pentapetalae</taxon>
        <taxon>rosids</taxon>
        <taxon>fabids</taxon>
        <taxon>Fabales</taxon>
        <taxon>Fabaceae</taxon>
        <taxon>Papilionoideae</taxon>
        <taxon>50 kb inversion clade</taxon>
        <taxon>NPAAA clade</taxon>
        <taxon>Hologalegina</taxon>
        <taxon>IRL clade</taxon>
        <taxon>Fabeae</taxon>
        <taxon>Lathyrus</taxon>
    </lineage>
</organism>
<dbReference type="Gramene" id="Psat05G0024600-T1">
    <property type="protein sequence ID" value="KAI5402564.1"/>
    <property type="gene ID" value="KIW84_050246"/>
</dbReference>
<protein>
    <submittedName>
        <fullName evidence="2">Uncharacterized protein</fullName>
    </submittedName>
</protein>
<comment type="caution">
    <text evidence="2">The sequence shown here is derived from an EMBL/GenBank/DDBJ whole genome shotgun (WGS) entry which is preliminary data.</text>
</comment>
<evidence type="ECO:0000313" key="3">
    <source>
        <dbReference type="Proteomes" id="UP001058974"/>
    </source>
</evidence>
<reference evidence="2 3" key="1">
    <citation type="journal article" date="2022" name="Nat. Genet.">
        <title>Improved pea reference genome and pan-genome highlight genomic features and evolutionary characteristics.</title>
        <authorList>
            <person name="Yang T."/>
            <person name="Liu R."/>
            <person name="Luo Y."/>
            <person name="Hu S."/>
            <person name="Wang D."/>
            <person name="Wang C."/>
            <person name="Pandey M.K."/>
            <person name="Ge S."/>
            <person name="Xu Q."/>
            <person name="Li N."/>
            <person name="Li G."/>
            <person name="Huang Y."/>
            <person name="Saxena R.K."/>
            <person name="Ji Y."/>
            <person name="Li M."/>
            <person name="Yan X."/>
            <person name="He Y."/>
            <person name="Liu Y."/>
            <person name="Wang X."/>
            <person name="Xiang C."/>
            <person name="Varshney R.K."/>
            <person name="Ding H."/>
            <person name="Gao S."/>
            <person name="Zong X."/>
        </authorList>
    </citation>
    <scope>NUCLEOTIDE SEQUENCE [LARGE SCALE GENOMIC DNA]</scope>
    <source>
        <strain evidence="2 3">cv. Zhongwan 6</strain>
    </source>
</reference>
<keyword evidence="3" id="KW-1185">Reference proteome</keyword>
<dbReference type="EMBL" id="JAMSHJ010000005">
    <property type="protein sequence ID" value="KAI5402564.1"/>
    <property type="molecule type" value="Genomic_DNA"/>
</dbReference>